<reference evidence="2" key="1">
    <citation type="journal article" date="2019" name="Int. J. Syst. Evol. Microbiol.">
        <title>The Global Catalogue of Microorganisms (GCM) 10K type strain sequencing project: providing services to taxonomists for standard genome sequencing and annotation.</title>
        <authorList>
            <consortium name="The Broad Institute Genomics Platform"/>
            <consortium name="The Broad Institute Genome Sequencing Center for Infectious Disease"/>
            <person name="Wu L."/>
            <person name="Ma J."/>
        </authorList>
    </citation>
    <scope>NUCLEOTIDE SEQUENCE [LARGE SCALE GENOMIC DNA]</scope>
    <source>
        <strain evidence="2">JCM 17138</strain>
    </source>
</reference>
<evidence type="ECO:0000313" key="1">
    <source>
        <dbReference type="EMBL" id="GAA3797551.1"/>
    </source>
</evidence>
<organism evidence="1 2">
    <name type="scientific">Streptomyces coacervatus</name>
    <dbReference type="NCBI Taxonomy" id="647381"/>
    <lineage>
        <taxon>Bacteria</taxon>
        <taxon>Bacillati</taxon>
        <taxon>Actinomycetota</taxon>
        <taxon>Actinomycetes</taxon>
        <taxon>Kitasatosporales</taxon>
        <taxon>Streptomycetaceae</taxon>
        <taxon>Streptomyces</taxon>
    </lineage>
</organism>
<dbReference type="EMBL" id="BAABDE010000016">
    <property type="protein sequence ID" value="GAA3797551.1"/>
    <property type="molecule type" value="Genomic_DNA"/>
</dbReference>
<evidence type="ECO:0000313" key="2">
    <source>
        <dbReference type="Proteomes" id="UP001501009"/>
    </source>
</evidence>
<gene>
    <name evidence="1" type="ORF">GCM10022403_034290</name>
</gene>
<accession>A0ABP7HT94</accession>
<proteinExistence type="predicted"/>
<sequence>MGTGRDSFSRRNCRDLVVHAHIQLKVPIVLIWDCENDSVPFGSRPGSVWD</sequence>
<dbReference type="Proteomes" id="UP001501009">
    <property type="component" value="Unassembled WGS sequence"/>
</dbReference>
<protein>
    <submittedName>
        <fullName evidence="1">Uncharacterized protein</fullName>
    </submittedName>
</protein>
<comment type="caution">
    <text evidence="1">The sequence shown here is derived from an EMBL/GenBank/DDBJ whole genome shotgun (WGS) entry which is preliminary data.</text>
</comment>
<name>A0ABP7HT94_9ACTN</name>
<keyword evidence="2" id="KW-1185">Reference proteome</keyword>